<dbReference type="InterPro" id="IPR036043">
    <property type="entry name" value="Phosphoglycerate_kinase_sf"/>
</dbReference>
<feature type="binding site" evidence="12">
    <location>
        <position position="124"/>
    </location>
    <ligand>
        <name>substrate</name>
    </ligand>
</feature>
<dbReference type="EC" id="2.7.2.3" evidence="5 12"/>
<dbReference type="GO" id="GO:0005829">
    <property type="term" value="C:cytosol"/>
    <property type="evidence" value="ECO:0007669"/>
    <property type="project" value="UniProtKB-ARBA"/>
</dbReference>
<keyword evidence="7 12" id="KW-0808">Transferase</keyword>
<dbReference type="PIRSF" id="PIRSF000724">
    <property type="entry name" value="Pgk"/>
    <property type="match status" value="1"/>
</dbReference>
<feature type="binding site" evidence="13">
    <location>
        <position position="40"/>
    </location>
    <ligand>
        <name>(2R)-3-phosphoglycerate</name>
        <dbReference type="ChEBI" id="CHEBI:58272"/>
    </ligand>
</feature>
<evidence type="ECO:0000256" key="7">
    <source>
        <dbReference type="ARBA" id="ARBA00022679"/>
    </source>
</evidence>
<keyword evidence="9 12" id="KW-0418">Kinase</keyword>
<dbReference type="CDD" id="cd00318">
    <property type="entry name" value="Phosphoglycerate_kinase"/>
    <property type="match status" value="1"/>
</dbReference>
<keyword evidence="11 12" id="KW-0324">Glycolysis</keyword>
<dbReference type="PRINTS" id="PR00477">
    <property type="entry name" value="PHGLYCKINASE"/>
</dbReference>
<dbReference type="InterPro" id="IPR015911">
    <property type="entry name" value="Phosphoglycerate_kinase_CS"/>
</dbReference>
<evidence type="ECO:0000256" key="12">
    <source>
        <dbReference type="HAMAP-Rule" id="MF_00145"/>
    </source>
</evidence>
<dbReference type="FunFam" id="3.40.50.1260:FF:000006">
    <property type="entry name" value="Phosphoglycerate kinase"/>
    <property type="match status" value="1"/>
</dbReference>
<evidence type="ECO:0000256" key="8">
    <source>
        <dbReference type="ARBA" id="ARBA00022741"/>
    </source>
</evidence>
<dbReference type="STRING" id="426128.SAMN05660297_03360"/>
<dbReference type="RefSeq" id="WP_090446643.1">
    <property type="nucleotide sequence ID" value="NZ_FOHU01000026.1"/>
</dbReference>
<evidence type="ECO:0000256" key="14">
    <source>
        <dbReference type="PIRSR" id="PIRSR000724-2"/>
    </source>
</evidence>
<feature type="binding site" evidence="13">
    <location>
        <position position="157"/>
    </location>
    <ligand>
        <name>(2R)-3-phosphoglycerate</name>
        <dbReference type="ChEBI" id="CHEBI:58272"/>
    </ligand>
</feature>
<feature type="binding site" evidence="12 14">
    <location>
        <position position="298"/>
    </location>
    <ligand>
        <name>ATP</name>
        <dbReference type="ChEBI" id="CHEBI:30616"/>
    </ligand>
</feature>
<evidence type="ECO:0000256" key="4">
    <source>
        <dbReference type="ARBA" id="ARBA00011245"/>
    </source>
</evidence>
<evidence type="ECO:0000256" key="15">
    <source>
        <dbReference type="RuleBase" id="RU000532"/>
    </source>
</evidence>
<evidence type="ECO:0000313" key="16">
    <source>
        <dbReference type="EMBL" id="SET74626.1"/>
    </source>
</evidence>
<evidence type="ECO:0000256" key="13">
    <source>
        <dbReference type="PIRSR" id="PIRSR000724-1"/>
    </source>
</evidence>
<dbReference type="GO" id="GO:0043531">
    <property type="term" value="F:ADP binding"/>
    <property type="evidence" value="ECO:0007669"/>
    <property type="project" value="TreeGrafter"/>
</dbReference>
<evidence type="ECO:0000256" key="5">
    <source>
        <dbReference type="ARBA" id="ARBA00013061"/>
    </source>
</evidence>
<comment type="subcellular location">
    <subcellularLocation>
        <location evidence="12">Cytoplasm</location>
    </subcellularLocation>
</comment>
<feature type="binding site" evidence="12 13">
    <location>
        <begin position="63"/>
        <end position="66"/>
    </location>
    <ligand>
        <name>substrate</name>
    </ligand>
</feature>
<feature type="binding site" evidence="12 13">
    <location>
        <begin position="24"/>
        <end position="26"/>
    </location>
    <ligand>
        <name>substrate</name>
    </ligand>
</feature>
<dbReference type="Pfam" id="PF00162">
    <property type="entry name" value="PGK"/>
    <property type="match status" value="1"/>
</dbReference>
<dbReference type="OrthoDB" id="9808460at2"/>
<dbReference type="Gene3D" id="3.40.50.1260">
    <property type="entry name" value="Phosphoglycerate kinase, N-terminal domain"/>
    <property type="match status" value="2"/>
</dbReference>
<dbReference type="HAMAP" id="MF_00145">
    <property type="entry name" value="Phosphoglyc_kinase"/>
    <property type="match status" value="1"/>
</dbReference>
<organism evidence="16 17">
    <name type="scientific">Natronincola peptidivorans</name>
    <dbReference type="NCBI Taxonomy" id="426128"/>
    <lineage>
        <taxon>Bacteria</taxon>
        <taxon>Bacillati</taxon>
        <taxon>Bacillota</taxon>
        <taxon>Clostridia</taxon>
        <taxon>Peptostreptococcales</taxon>
        <taxon>Natronincolaceae</taxon>
        <taxon>Natronincola</taxon>
    </lineage>
</organism>
<dbReference type="EMBL" id="FOHU01000026">
    <property type="protein sequence ID" value="SET74626.1"/>
    <property type="molecule type" value="Genomic_DNA"/>
</dbReference>
<protein>
    <recommendedName>
        <fullName evidence="6 12">Phosphoglycerate kinase</fullName>
        <ecNumber evidence="5 12">2.7.2.3</ecNumber>
    </recommendedName>
</protein>
<comment type="similarity">
    <text evidence="3 12 15">Belongs to the phosphoglycerate kinase family.</text>
</comment>
<keyword evidence="10 12" id="KW-0067">ATP-binding</keyword>
<feature type="binding site" evidence="12">
    <location>
        <position position="157"/>
    </location>
    <ligand>
        <name>substrate</name>
    </ligand>
</feature>
<comment type="catalytic activity">
    <reaction evidence="1 12 15">
        <text>(2R)-3-phosphoglycerate + ATP = (2R)-3-phospho-glyceroyl phosphate + ADP</text>
        <dbReference type="Rhea" id="RHEA:14801"/>
        <dbReference type="ChEBI" id="CHEBI:30616"/>
        <dbReference type="ChEBI" id="CHEBI:57604"/>
        <dbReference type="ChEBI" id="CHEBI:58272"/>
        <dbReference type="ChEBI" id="CHEBI:456216"/>
        <dbReference type="EC" id="2.7.2.3"/>
    </reaction>
</comment>
<dbReference type="PANTHER" id="PTHR11406:SF23">
    <property type="entry name" value="PHOSPHOGLYCERATE KINASE 1, CHLOROPLASTIC-RELATED"/>
    <property type="match status" value="1"/>
</dbReference>
<dbReference type="PANTHER" id="PTHR11406">
    <property type="entry name" value="PHOSPHOGLYCERATE KINASE"/>
    <property type="match status" value="1"/>
</dbReference>
<comment type="subunit">
    <text evidence="4 12">Monomer.</text>
</comment>
<evidence type="ECO:0000256" key="3">
    <source>
        <dbReference type="ARBA" id="ARBA00008982"/>
    </source>
</evidence>
<keyword evidence="12" id="KW-0963">Cytoplasm</keyword>
<proteinExistence type="inferred from homology"/>
<dbReference type="FunFam" id="3.40.50.1260:FF:000003">
    <property type="entry name" value="Phosphoglycerate kinase"/>
    <property type="match status" value="1"/>
</dbReference>
<accession>A0A1I0GU06</accession>
<evidence type="ECO:0000256" key="1">
    <source>
        <dbReference type="ARBA" id="ARBA00000642"/>
    </source>
</evidence>
<evidence type="ECO:0000313" key="17">
    <source>
        <dbReference type="Proteomes" id="UP000199568"/>
    </source>
</evidence>
<evidence type="ECO:0000256" key="11">
    <source>
        <dbReference type="ARBA" id="ARBA00023152"/>
    </source>
</evidence>
<evidence type="ECO:0000256" key="9">
    <source>
        <dbReference type="ARBA" id="ARBA00022777"/>
    </source>
</evidence>
<feature type="binding site" evidence="12">
    <location>
        <position position="40"/>
    </location>
    <ligand>
        <name>substrate</name>
    </ligand>
</feature>
<feature type="binding site" evidence="12 14">
    <location>
        <position position="207"/>
    </location>
    <ligand>
        <name>ATP</name>
        <dbReference type="ChEBI" id="CHEBI:30616"/>
    </ligand>
</feature>
<evidence type="ECO:0000256" key="6">
    <source>
        <dbReference type="ARBA" id="ARBA00016471"/>
    </source>
</evidence>
<sequence>MSVLNKKTVKDLTVEGKKVLVRCDFNVPISSEKGITDDIRIRAALPTIEYLREKGAAVILMSHLGRPKGEANPKYSLAPVAKRLSELLQQEVTFADDDIVVGEKTKEIAKNLKSGEIMLLQNVRYRKEEEKNDADFSKELASLGDLFVNDAFGTAHRAHSSTTGIASYLPSAMGYLIDKEVHFMGKALENPKRPFVAILGGAKVSDKIGVIENLIEKVDSLLIGGGMAYTFLKAQGYEIGTSLLEEDKMQLALDLMKKAKEKNVDLLVSVDVVITKEFKADADHRRADFDDIPSDHMGLDIGEKTIKLFAEKIKDAKTVIWNGPMGVFEMPAFAVGTKEIAKAMAESDATTIIGGGDSAAAAEQLGFADKMTHISTGGGASLEFLEGKVLPGIDAIENK</sequence>
<feature type="binding site" evidence="13">
    <location>
        <position position="124"/>
    </location>
    <ligand>
        <name>(2R)-3-phosphoglycerate</name>
        <dbReference type="ChEBI" id="CHEBI:58272"/>
    </ligand>
</feature>
<name>A0A1I0GU06_9FIRM</name>
<feature type="binding site" evidence="12 14">
    <location>
        <position position="329"/>
    </location>
    <ligand>
        <name>ATP</name>
        <dbReference type="ChEBI" id="CHEBI:30616"/>
    </ligand>
</feature>
<dbReference type="AlphaFoldDB" id="A0A1I0GU06"/>
<evidence type="ECO:0000256" key="2">
    <source>
        <dbReference type="ARBA" id="ARBA00004838"/>
    </source>
</evidence>
<evidence type="ECO:0000256" key="10">
    <source>
        <dbReference type="ARBA" id="ARBA00022840"/>
    </source>
</evidence>
<keyword evidence="8 12" id="KW-0547">Nucleotide-binding</keyword>
<dbReference type="InterPro" id="IPR001576">
    <property type="entry name" value="Phosphoglycerate_kinase"/>
</dbReference>
<dbReference type="GO" id="GO:0004618">
    <property type="term" value="F:phosphoglycerate kinase activity"/>
    <property type="evidence" value="ECO:0007669"/>
    <property type="project" value="UniProtKB-UniRule"/>
</dbReference>
<keyword evidence="17" id="KW-1185">Reference proteome</keyword>
<dbReference type="GO" id="GO:0005524">
    <property type="term" value="F:ATP binding"/>
    <property type="evidence" value="ECO:0007669"/>
    <property type="project" value="UniProtKB-KW"/>
</dbReference>
<comment type="pathway">
    <text evidence="2 12">Carbohydrate degradation; glycolysis; pyruvate from D-glyceraldehyde 3-phosphate: step 2/5.</text>
</comment>
<dbReference type="InterPro" id="IPR015824">
    <property type="entry name" value="Phosphoglycerate_kinase_N"/>
</dbReference>
<dbReference type="GO" id="GO:0006094">
    <property type="term" value="P:gluconeogenesis"/>
    <property type="evidence" value="ECO:0007669"/>
    <property type="project" value="TreeGrafter"/>
</dbReference>
<reference evidence="16 17" key="1">
    <citation type="submission" date="2016-10" db="EMBL/GenBank/DDBJ databases">
        <authorList>
            <person name="de Groot N.N."/>
        </authorList>
    </citation>
    <scope>NUCLEOTIDE SEQUENCE [LARGE SCALE GENOMIC DNA]</scope>
    <source>
        <strain evidence="16 17">DSM 18979</strain>
    </source>
</reference>
<dbReference type="PROSITE" id="PS00111">
    <property type="entry name" value="PGLYCERATE_KINASE"/>
    <property type="match status" value="1"/>
</dbReference>
<dbReference type="UniPathway" id="UPA00109">
    <property type="reaction ID" value="UER00185"/>
</dbReference>
<gene>
    <name evidence="12" type="primary">pgk</name>
    <name evidence="16" type="ORF">SAMN05660297_03360</name>
</gene>
<dbReference type="Proteomes" id="UP000199568">
    <property type="component" value="Unassembled WGS sequence"/>
</dbReference>
<feature type="binding site" evidence="12 14">
    <location>
        <begin position="355"/>
        <end position="358"/>
    </location>
    <ligand>
        <name>ATP</name>
        <dbReference type="ChEBI" id="CHEBI:30616"/>
    </ligand>
</feature>
<dbReference type="SUPFAM" id="SSF53748">
    <property type="entry name" value="Phosphoglycerate kinase"/>
    <property type="match status" value="1"/>
</dbReference>
<dbReference type="GO" id="GO:0006096">
    <property type="term" value="P:glycolytic process"/>
    <property type="evidence" value="ECO:0007669"/>
    <property type="project" value="UniProtKB-UniRule"/>
</dbReference>